<dbReference type="CDD" id="cd14014">
    <property type="entry name" value="STKc_PknB_like"/>
    <property type="match status" value="1"/>
</dbReference>
<dbReference type="InterPro" id="IPR011009">
    <property type="entry name" value="Kinase-like_dom_sf"/>
</dbReference>
<proteinExistence type="predicted"/>
<evidence type="ECO:0000259" key="6">
    <source>
        <dbReference type="PROSITE" id="PS50011"/>
    </source>
</evidence>
<evidence type="ECO:0000313" key="7">
    <source>
        <dbReference type="EMBL" id="MDO7843821.1"/>
    </source>
</evidence>
<name>A0ABT9A1V9_9SPHN</name>
<keyword evidence="8" id="KW-1185">Reference proteome</keyword>
<evidence type="ECO:0000256" key="5">
    <source>
        <dbReference type="SAM" id="MobiDB-lite"/>
    </source>
</evidence>
<dbReference type="PROSITE" id="PS50011">
    <property type="entry name" value="PROTEIN_KINASE_DOM"/>
    <property type="match status" value="1"/>
</dbReference>
<protein>
    <submittedName>
        <fullName evidence="7">Serine/threonine-protein kinase</fullName>
        <ecNumber evidence="7">2.7.11.1</ecNumber>
    </submittedName>
</protein>
<evidence type="ECO:0000256" key="1">
    <source>
        <dbReference type="ARBA" id="ARBA00022679"/>
    </source>
</evidence>
<feature type="region of interest" description="Disordered" evidence="5">
    <location>
        <begin position="1"/>
        <end position="56"/>
    </location>
</feature>
<dbReference type="EC" id="2.7.11.1" evidence="7"/>
<dbReference type="PANTHER" id="PTHR43289">
    <property type="entry name" value="MITOGEN-ACTIVATED PROTEIN KINASE KINASE KINASE 20-RELATED"/>
    <property type="match status" value="1"/>
</dbReference>
<evidence type="ECO:0000256" key="4">
    <source>
        <dbReference type="ARBA" id="ARBA00022840"/>
    </source>
</evidence>
<dbReference type="InterPro" id="IPR000719">
    <property type="entry name" value="Prot_kinase_dom"/>
</dbReference>
<dbReference type="PANTHER" id="PTHR43289:SF34">
    <property type="entry name" value="SERINE_THREONINE-PROTEIN KINASE YBDM-RELATED"/>
    <property type="match status" value="1"/>
</dbReference>
<comment type="caution">
    <text evidence="7">The sequence shown here is derived from an EMBL/GenBank/DDBJ whole genome shotgun (WGS) entry which is preliminary data.</text>
</comment>
<feature type="domain" description="Protein kinase" evidence="6">
    <location>
        <begin position="83"/>
        <end position="340"/>
    </location>
</feature>
<organism evidence="7 8">
    <name type="scientific">Sphingomonas immobilis</name>
    <dbReference type="NCBI Taxonomy" id="3063997"/>
    <lineage>
        <taxon>Bacteria</taxon>
        <taxon>Pseudomonadati</taxon>
        <taxon>Pseudomonadota</taxon>
        <taxon>Alphaproteobacteria</taxon>
        <taxon>Sphingomonadales</taxon>
        <taxon>Sphingomonadaceae</taxon>
        <taxon>Sphingomonas</taxon>
    </lineage>
</organism>
<evidence type="ECO:0000313" key="8">
    <source>
        <dbReference type="Proteomes" id="UP001176468"/>
    </source>
</evidence>
<feature type="compositionally biased region" description="Pro residues" evidence="5">
    <location>
        <begin position="32"/>
        <end position="49"/>
    </location>
</feature>
<dbReference type="Proteomes" id="UP001176468">
    <property type="component" value="Unassembled WGS sequence"/>
</dbReference>
<evidence type="ECO:0000256" key="3">
    <source>
        <dbReference type="ARBA" id="ARBA00022777"/>
    </source>
</evidence>
<dbReference type="EMBL" id="JAUQSZ010000011">
    <property type="protein sequence ID" value="MDO7843821.1"/>
    <property type="molecule type" value="Genomic_DNA"/>
</dbReference>
<keyword evidence="1 7" id="KW-0808">Transferase</keyword>
<dbReference type="Gene3D" id="1.10.510.10">
    <property type="entry name" value="Transferase(Phosphotransferase) domain 1"/>
    <property type="match status" value="1"/>
</dbReference>
<dbReference type="SUPFAM" id="SSF56112">
    <property type="entry name" value="Protein kinase-like (PK-like)"/>
    <property type="match status" value="1"/>
</dbReference>
<gene>
    <name evidence="7" type="ORF">Q5H94_15925</name>
</gene>
<dbReference type="Pfam" id="PF00069">
    <property type="entry name" value="Pkinase"/>
    <property type="match status" value="1"/>
</dbReference>
<keyword evidence="4" id="KW-0067">ATP-binding</keyword>
<keyword evidence="3 7" id="KW-0418">Kinase</keyword>
<keyword evidence="2" id="KW-0547">Nucleotide-binding</keyword>
<sequence length="657" mass="69177">MNGDTPDQPPGNEGEEPKTVFIPAGGSLPPREQTPPPPAEPYSAPPTSFPPTGTTSIEANVTSFAPRTDGKGIQVGDVLNHIFEVKRFIARGGMGEVFEGSNVNSDERVAIKVMLPALAADPNVISMFRKEARTLTKLQHEALVQYRVLAQEPQLGVLYIVTEYIDGSNLADVLGQVAPTPAELTALLRRLASGLRAAHQLGAIHRDISPDNVLLEDGKLARAKIIDFGIAKDLDPGTATIVGDGFAGKLNYVAPEQLGDFGRTIGPWTDVYSLALVILAISLGRNVQMGGSLVDAVDKRRAGVDISGAPEEIRPVLELMLKPNPADRLASMDAVLDELTRSAAPPAPPPVPESGGPNKGLLIGGGVAALAIAGAAGWFLLSGKPAATGGAGAGGTAAQQVAENRDPIEVARSVIDATLPSVSCTWLSIVDIAKSDRGPLVKLTGVAGNPSAAQTEISRALAQQKIEGANIDFEEVSPITQSGCAALDTYRQIRAPTTSRLTTPQRKFEMRMQPNDPSQSGYPGENAATVVMNINVADPKADFALVGVEPSGVIDGEFLGPDAGVIGRPQLQKFAKDMPRLVTDQGGDKYRMQLDVNHAGWSGVLLLTGKGPFPKDLIGPQLGARGPDWTNKFVSTAAAQGWQAEMVWFKTVDEVKE</sequence>
<reference evidence="7" key="1">
    <citation type="submission" date="2023-07" db="EMBL/GenBank/DDBJ databases">
        <authorList>
            <person name="Kim M.K."/>
        </authorList>
    </citation>
    <scope>NUCLEOTIDE SEQUENCE</scope>
    <source>
        <strain evidence="7">CA1-15</strain>
    </source>
</reference>
<accession>A0ABT9A1V9</accession>
<dbReference type="GO" id="GO:0004674">
    <property type="term" value="F:protein serine/threonine kinase activity"/>
    <property type="evidence" value="ECO:0007669"/>
    <property type="project" value="UniProtKB-EC"/>
</dbReference>
<dbReference type="RefSeq" id="WP_304562280.1">
    <property type="nucleotide sequence ID" value="NZ_JAUQSZ010000011.1"/>
</dbReference>
<evidence type="ECO:0000256" key="2">
    <source>
        <dbReference type="ARBA" id="ARBA00022741"/>
    </source>
</evidence>
<dbReference type="Gene3D" id="3.30.200.20">
    <property type="entry name" value="Phosphorylase Kinase, domain 1"/>
    <property type="match status" value="1"/>
</dbReference>